<evidence type="ECO:0000313" key="3">
    <source>
        <dbReference type="Proteomes" id="UP000053927"/>
    </source>
</evidence>
<evidence type="ECO:0000256" key="1">
    <source>
        <dbReference type="SAM" id="MobiDB-lite"/>
    </source>
</evidence>
<dbReference type="KEGG" id="shs:STEHIDRAFT_163757"/>
<dbReference type="EMBL" id="JH687405">
    <property type="protein sequence ID" value="EIM79398.1"/>
    <property type="molecule type" value="Genomic_DNA"/>
</dbReference>
<feature type="region of interest" description="Disordered" evidence="1">
    <location>
        <begin position="95"/>
        <end position="149"/>
    </location>
</feature>
<reference evidence="3" key="1">
    <citation type="journal article" date="2012" name="Science">
        <title>The Paleozoic origin of enzymatic lignin decomposition reconstructed from 31 fungal genomes.</title>
        <authorList>
            <person name="Floudas D."/>
            <person name="Binder M."/>
            <person name="Riley R."/>
            <person name="Barry K."/>
            <person name="Blanchette R.A."/>
            <person name="Henrissat B."/>
            <person name="Martinez A.T."/>
            <person name="Otillar R."/>
            <person name="Spatafora J.W."/>
            <person name="Yadav J.S."/>
            <person name="Aerts A."/>
            <person name="Benoit I."/>
            <person name="Boyd A."/>
            <person name="Carlson A."/>
            <person name="Copeland A."/>
            <person name="Coutinho P.M."/>
            <person name="de Vries R.P."/>
            <person name="Ferreira P."/>
            <person name="Findley K."/>
            <person name="Foster B."/>
            <person name="Gaskell J."/>
            <person name="Glotzer D."/>
            <person name="Gorecki P."/>
            <person name="Heitman J."/>
            <person name="Hesse C."/>
            <person name="Hori C."/>
            <person name="Igarashi K."/>
            <person name="Jurgens J.A."/>
            <person name="Kallen N."/>
            <person name="Kersten P."/>
            <person name="Kohler A."/>
            <person name="Kuees U."/>
            <person name="Kumar T.K.A."/>
            <person name="Kuo A."/>
            <person name="LaButti K."/>
            <person name="Larrondo L.F."/>
            <person name="Lindquist E."/>
            <person name="Ling A."/>
            <person name="Lombard V."/>
            <person name="Lucas S."/>
            <person name="Lundell T."/>
            <person name="Martin R."/>
            <person name="McLaughlin D.J."/>
            <person name="Morgenstern I."/>
            <person name="Morin E."/>
            <person name="Murat C."/>
            <person name="Nagy L.G."/>
            <person name="Nolan M."/>
            <person name="Ohm R.A."/>
            <person name="Patyshakuliyeva A."/>
            <person name="Rokas A."/>
            <person name="Ruiz-Duenas F.J."/>
            <person name="Sabat G."/>
            <person name="Salamov A."/>
            <person name="Samejima M."/>
            <person name="Schmutz J."/>
            <person name="Slot J.C."/>
            <person name="St John F."/>
            <person name="Stenlid J."/>
            <person name="Sun H."/>
            <person name="Sun S."/>
            <person name="Syed K."/>
            <person name="Tsang A."/>
            <person name="Wiebenga A."/>
            <person name="Young D."/>
            <person name="Pisabarro A."/>
            <person name="Eastwood D.C."/>
            <person name="Martin F."/>
            <person name="Cullen D."/>
            <person name="Grigoriev I.V."/>
            <person name="Hibbett D.S."/>
        </authorList>
    </citation>
    <scope>NUCLEOTIDE SEQUENCE [LARGE SCALE GENOMIC DNA]</scope>
    <source>
        <strain evidence="3">FP-91666</strain>
    </source>
</reference>
<sequence>MPTIACPYVLPLLLPHHSESSLSLPSPVIYAYDGELTASLRAPRSYRSFRWSVLRCYRPHTGRLGPAGFVNDWLVNWIGQVTGARRSIMDVLLSGPWRTKPDHPTPPHPASPQPQSKTPPTSPQTTKPSSSPSPSSSSTVPSPPSARDI</sequence>
<dbReference type="GeneID" id="18802435"/>
<accession>R7RX56</accession>
<evidence type="ECO:0000313" key="2">
    <source>
        <dbReference type="EMBL" id="EIM79398.1"/>
    </source>
</evidence>
<organism evidence="2 3">
    <name type="scientific">Stereum hirsutum (strain FP-91666)</name>
    <name type="common">White-rot fungus</name>
    <dbReference type="NCBI Taxonomy" id="721885"/>
    <lineage>
        <taxon>Eukaryota</taxon>
        <taxon>Fungi</taxon>
        <taxon>Dikarya</taxon>
        <taxon>Basidiomycota</taxon>
        <taxon>Agaricomycotina</taxon>
        <taxon>Agaricomycetes</taxon>
        <taxon>Russulales</taxon>
        <taxon>Stereaceae</taxon>
        <taxon>Stereum</taxon>
    </lineage>
</organism>
<keyword evidence="3" id="KW-1185">Reference proteome</keyword>
<dbReference type="AlphaFoldDB" id="R7RX56"/>
<feature type="compositionally biased region" description="Low complexity" evidence="1">
    <location>
        <begin position="113"/>
        <end position="140"/>
    </location>
</feature>
<gene>
    <name evidence="2" type="ORF">STEHIDRAFT_163757</name>
</gene>
<protein>
    <submittedName>
        <fullName evidence="2">Uncharacterized protein</fullName>
    </submittedName>
</protein>
<dbReference type="RefSeq" id="XP_007311528.1">
    <property type="nucleotide sequence ID" value="XM_007311466.1"/>
</dbReference>
<dbReference type="Proteomes" id="UP000053927">
    <property type="component" value="Unassembled WGS sequence"/>
</dbReference>
<name>R7RX56_STEHR</name>
<proteinExistence type="predicted"/>